<evidence type="ECO:0000313" key="1">
    <source>
        <dbReference type="EMBL" id="CAG8451924.1"/>
    </source>
</evidence>
<sequence length="156" mass="18467">MLYKLPIKKWICISYKSQWEFFFKNTLQKQLQENELLVPDLLYLYLLEEYNRKEAIEDKPHLEHPHEATTLQNIAKIKNLIIEDPYATTRELACLVSISQTRVTNILTKELGMIKICIKWVLHVLTNEQKKMNRSFKEAAKKLQKGFNNIITSDKT</sequence>
<proteinExistence type="predicted"/>
<gene>
    <name evidence="1" type="ORF">SCALOS_LOCUS1220</name>
</gene>
<name>A0ACA9K4J2_9GLOM</name>
<evidence type="ECO:0000313" key="2">
    <source>
        <dbReference type="Proteomes" id="UP000789860"/>
    </source>
</evidence>
<reference evidence="1" key="1">
    <citation type="submission" date="2021-06" db="EMBL/GenBank/DDBJ databases">
        <authorList>
            <person name="Kallberg Y."/>
            <person name="Tangrot J."/>
            <person name="Rosling A."/>
        </authorList>
    </citation>
    <scope>NUCLEOTIDE SEQUENCE</scope>
    <source>
        <strain evidence="1">AU212A</strain>
    </source>
</reference>
<dbReference type="Proteomes" id="UP000789860">
    <property type="component" value="Unassembled WGS sequence"/>
</dbReference>
<keyword evidence="2" id="KW-1185">Reference proteome</keyword>
<dbReference type="EMBL" id="CAJVPM010000780">
    <property type="protein sequence ID" value="CAG8451924.1"/>
    <property type="molecule type" value="Genomic_DNA"/>
</dbReference>
<comment type="caution">
    <text evidence="1">The sequence shown here is derived from an EMBL/GenBank/DDBJ whole genome shotgun (WGS) entry which is preliminary data.</text>
</comment>
<protein>
    <submittedName>
        <fullName evidence="1">11274_t:CDS:1</fullName>
    </submittedName>
</protein>
<accession>A0ACA9K4J2</accession>
<organism evidence="1 2">
    <name type="scientific">Scutellospora calospora</name>
    <dbReference type="NCBI Taxonomy" id="85575"/>
    <lineage>
        <taxon>Eukaryota</taxon>
        <taxon>Fungi</taxon>
        <taxon>Fungi incertae sedis</taxon>
        <taxon>Mucoromycota</taxon>
        <taxon>Glomeromycotina</taxon>
        <taxon>Glomeromycetes</taxon>
        <taxon>Diversisporales</taxon>
        <taxon>Gigasporaceae</taxon>
        <taxon>Scutellospora</taxon>
    </lineage>
</organism>